<dbReference type="AlphaFoldDB" id="A0AAN8TKU8"/>
<dbReference type="PANTHER" id="PTHR33573:SF41">
    <property type="entry name" value="CASP-LIKE PROTEIN"/>
    <property type="match status" value="1"/>
</dbReference>
<sequence>MDQNQTTSTTTMEQNQTPSSTTTTTTMNQNQTSSTSTTFSSLMIGLKPLVVSLVIRLITFSFLLVSLIVIATNSFDAFDIYGFPIKVESTDIHVYRYMISADVIGMAYTLLLIVLIFFQAKSGSPIDSGLAYFEFYGDKIILFLLTTGAAAGLGLTVEYNRLKDNDETTQNMQNFINIANASASVLFLGSISSAISSVISSLNLPKRSSS</sequence>
<dbReference type="Pfam" id="PF04535">
    <property type="entry name" value="CASP_dom"/>
    <property type="match status" value="1"/>
</dbReference>
<evidence type="ECO:0000256" key="9">
    <source>
        <dbReference type="SAM" id="MobiDB-lite"/>
    </source>
</evidence>
<comment type="subcellular location">
    <subcellularLocation>
        <location evidence="1 8">Cell membrane</location>
        <topology evidence="1 8">Multi-pass membrane protein</topology>
    </subcellularLocation>
</comment>
<protein>
    <recommendedName>
        <fullName evidence="8">CASP-like protein</fullName>
    </recommendedName>
</protein>
<keyword evidence="4 8" id="KW-1003">Cell membrane</keyword>
<feature type="transmembrane region" description="Helical" evidence="8">
    <location>
        <begin position="178"/>
        <end position="199"/>
    </location>
</feature>
<evidence type="ECO:0000256" key="6">
    <source>
        <dbReference type="ARBA" id="ARBA00022989"/>
    </source>
</evidence>
<evidence type="ECO:0000256" key="2">
    <source>
        <dbReference type="ARBA" id="ARBA00007651"/>
    </source>
</evidence>
<feature type="transmembrane region" description="Helical" evidence="8">
    <location>
        <begin position="94"/>
        <end position="120"/>
    </location>
</feature>
<comment type="subunit">
    <text evidence="3 8">Homodimer and heterodimers.</text>
</comment>
<dbReference type="PANTHER" id="PTHR33573">
    <property type="entry name" value="CASP-LIKE PROTEIN 4A4"/>
    <property type="match status" value="1"/>
</dbReference>
<evidence type="ECO:0000313" key="11">
    <source>
        <dbReference type="EMBL" id="KAK6790338.1"/>
    </source>
</evidence>
<organism evidence="11 12">
    <name type="scientific">Solanum bulbocastanum</name>
    <name type="common">Wild potato</name>
    <dbReference type="NCBI Taxonomy" id="147425"/>
    <lineage>
        <taxon>Eukaryota</taxon>
        <taxon>Viridiplantae</taxon>
        <taxon>Streptophyta</taxon>
        <taxon>Embryophyta</taxon>
        <taxon>Tracheophyta</taxon>
        <taxon>Spermatophyta</taxon>
        <taxon>Magnoliopsida</taxon>
        <taxon>eudicotyledons</taxon>
        <taxon>Gunneridae</taxon>
        <taxon>Pentapetalae</taxon>
        <taxon>asterids</taxon>
        <taxon>lamiids</taxon>
        <taxon>Solanales</taxon>
        <taxon>Solanaceae</taxon>
        <taxon>Solanoideae</taxon>
        <taxon>Solaneae</taxon>
        <taxon>Solanum</taxon>
    </lineage>
</organism>
<evidence type="ECO:0000256" key="1">
    <source>
        <dbReference type="ARBA" id="ARBA00004651"/>
    </source>
</evidence>
<feature type="transmembrane region" description="Helical" evidence="8">
    <location>
        <begin position="140"/>
        <end position="157"/>
    </location>
</feature>
<evidence type="ECO:0000256" key="3">
    <source>
        <dbReference type="ARBA" id="ARBA00011489"/>
    </source>
</evidence>
<comment type="similarity">
    <text evidence="2 8">Belongs to the Casparian strip membrane proteins (CASP) family.</text>
</comment>
<evidence type="ECO:0000256" key="5">
    <source>
        <dbReference type="ARBA" id="ARBA00022692"/>
    </source>
</evidence>
<keyword evidence="6 8" id="KW-1133">Transmembrane helix</keyword>
<proteinExistence type="inferred from homology"/>
<reference evidence="11 12" key="1">
    <citation type="submission" date="2024-02" db="EMBL/GenBank/DDBJ databases">
        <title>de novo genome assembly of Solanum bulbocastanum strain 11H21.</title>
        <authorList>
            <person name="Hosaka A.J."/>
        </authorList>
    </citation>
    <scope>NUCLEOTIDE SEQUENCE [LARGE SCALE GENOMIC DNA]</scope>
    <source>
        <tissue evidence="11">Young leaves</tissue>
    </source>
</reference>
<evidence type="ECO:0000256" key="4">
    <source>
        <dbReference type="ARBA" id="ARBA00022475"/>
    </source>
</evidence>
<feature type="region of interest" description="Disordered" evidence="9">
    <location>
        <begin position="1"/>
        <end position="32"/>
    </location>
</feature>
<dbReference type="InterPro" id="IPR006702">
    <property type="entry name" value="CASP_dom"/>
</dbReference>
<feature type="domain" description="Casparian strip membrane protein" evidence="10">
    <location>
        <begin position="50"/>
        <end position="191"/>
    </location>
</feature>
<gene>
    <name evidence="11" type="ORF">RDI58_014138</name>
</gene>
<keyword evidence="7 8" id="KW-0472">Membrane</keyword>
<keyword evidence="5 8" id="KW-0812">Transmembrane</keyword>
<comment type="caution">
    <text evidence="11">The sequence shown here is derived from an EMBL/GenBank/DDBJ whole genome shotgun (WGS) entry which is preliminary data.</text>
</comment>
<dbReference type="GO" id="GO:0005886">
    <property type="term" value="C:plasma membrane"/>
    <property type="evidence" value="ECO:0007669"/>
    <property type="project" value="UniProtKB-SubCell"/>
</dbReference>
<keyword evidence="12" id="KW-1185">Reference proteome</keyword>
<evidence type="ECO:0000256" key="7">
    <source>
        <dbReference type="ARBA" id="ARBA00023136"/>
    </source>
</evidence>
<evidence type="ECO:0000313" key="12">
    <source>
        <dbReference type="Proteomes" id="UP001371456"/>
    </source>
</evidence>
<accession>A0AAN8TKU8</accession>
<evidence type="ECO:0000256" key="8">
    <source>
        <dbReference type="RuleBase" id="RU361233"/>
    </source>
</evidence>
<feature type="transmembrane region" description="Helical" evidence="8">
    <location>
        <begin position="49"/>
        <end position="73"/>
    </location>
</feature>
<dbReference type="Proteomes" id="UP001371456">
    <property type="component" value="Unassembled WGS sequence"/>
</dbReference>
<dbReference type="EMBL" id="JBANQN010000005">
    <property type="protein sequence ID" value="KAK6790338.1"/>
    <property type="molecule type" value="Genomic_DNA"/>
</dbReference>
<name>A0AAN8TKU8_SOLBU</name>
<evidence type="ECO:0000259" key="10">
    <source>
        <dbReference type="Pfam" id="PF04535"/>
    </source>
</evidence>